<evidence type="ECO:0000313" key="5">
    <source>
        <dbReference type="Proteomes" id="UP000032633"/>
    </source>
</evidence>
<dbReference type="Gene3D" id="3.90.180.10">
    <property type="entry name" value="Medium-chain alcohol dehydrogenases, catalytic domain"/>
    <property type="match status" value="1"/>
</dbReference>
<gene>
    <name evidence="4" type="ORF">VN24_05305</name>
</gene>
<dbReference type="Gene3D" id="3.40.50.720">
    <property type="entry name" value="NAD(P)-binding Rossmann-like Domain"/>
    <property type="match status" value="1"/>
</dbReference>
<dbReference type="PANTHER" id="PTHR48106:SF2">
    <property type="entry name" value="ZN2+-BINDING DEHYDROGENASE"/>
    <property type="match status" value="1"/>
</dbReference>
<dbReference type="EMBL" id="CP011058">
    <property type="protein sequence ID" value="AJY74120.1"/>
    <property type="molecule type" value="Genomic_DNA"/>
</dbReference>
<dbReference type="OrthoDB" id="9787435at2"/>
<protein>
    <recommendedName>
        <fullName evidence="3">Enoyl reductase (ER) domain-containing protein</fullName>
    </recommendedName>
</protein>
<reference evidence="4 5" key="1">
    <citation type="journal article" date="2015" name="J. Biotechnol.">
        <title>Complete genome sequence of Paenibacillus beijingensis 7188(T) (=DSM 24997(T)), a novel rhizobacterium from jujube garden soil.</title>
        <authorList>
            <person name="Kwak Y."/>
            <person name="Shin J.H."/>
        </authorList>
    </citation>
    <scope>NUCLEOTIDE SEQUENCE [LARGE SCALE GENOMIC DNA]</scope>
    <source>
        <strain evidence="4 5">DSM 24997</strain>
    </source>
</reference>
<dbReference type="InterPro" id="IPR036291">
    <property type="entry name" value="NAD(P)-bd_dom_sf"/>
</dbReference>
<accession>A0A0D5NG84</accession>
<feature type="domain" description="Enoyl reductase (ER)" evidence="3">
    <location>
        <begin position="14"/>
        <end position="310"/>
    </location>
</feature>
<dbReference type="STRING" id="1126833.VN24_05305"/>
<organism evidence="4 5">
    <name type="scientific">Paenibacillus beijingensis</name>
    <dbReference type="NCBI Taxonomy" id="1126833"/>
    <lineage>
        <taxon>Bacteria</taxon>
        <taxon>Bacillati</taxon>
        <taxon>Bacillota</taxon>
        <taxon>Bacilli</taxon>
        <taxon>Bacillales</taxon>
        <taxon>Paenibacillaceae</taxon>
        <taxon>Paenibacillus</taxon>
    </lineage>
</organism>
<proteinExistence type="predicted"/>
<dbReference type="Pfam" id="PF00107">
    <property type="entry name" value="ADH_zinc_N"/>
    <property type="match status" value="1"/>
</dbReference>
<reference evidence="5" key="2">
    <citation type="submission" date="2015-03" db="EMBL/GenBank/DDBJ databases">
        <title>Genome sequence of Paenibacillus beijingensis strain DSM 24997T.</title>
        <authorList>
            <person name="Kwak Y."/>
            <person name="Shin J.-H."/>
        </authorList>
    </citation>
    <scope>NUCLEOTIDE SEQUENCE [LARGE SCALE GENOMIC DNA]</scope>
    <source>
        <strain evidence="5">DSM 24997</strain>
    </source>
</reference>
<dbReference type="InterPro" id="IPR013154">
    <property type="entry name" value="ADH-like_N"/>
</dbReference>
<dbReference type="GO" id="GO:0070402">
    <property type="term" value="F:NADPH binding"/>
    <property type="evidence" value="ECO:0007669"/>
    <property type="project" value="TreeGrafter"/>
</dbReference>
<evidence type="ECO:0000256" key="2">
    <source>
        <dbReference type="ARBA" id="ARBA00023002"/>
    </source>
</evidence>
<dbReference type="InterPro" id="IPR020843">
    <property type="entry name" value="ER"/>
</dbReference>
<dbReference type="GO" id="GO:0016651">
    <property type="term" value="F:oxidoreductase activity, acting on NAD(P)H"/>
    <property type="evidence" value="ECO:0007669"/>
    <property type="project" value="TreeGrafter"/>
</dbReference>
<name>A0A0D5NG84_9BACL</name>
<dbReference type="PANTHER" id="PTHR48106">
    <property type="entry name" value="QUINONE OXIDOREDUCTASE PIG3-RELATED"/>
    <property type="match status" value="1"/>
</dbReference>
<dbReference type="Pfam" id="PF08240">
    <property type="entry name" value="ADH_N"/>
    <property type="match status" value="1"/>
</dbReference>
<dbReference type="SUPFAM" id="SSF51735">
    <property type="entry name" value="NAD(P)-binding Rossmann-fold domains"/>
    <property type="match status" value="1"/>
</dbReference>
<evidence type="ECO:0000259" key="3">
    <source>
        <dbReference type="SMART" id="SM00829"/>
    </source>
</evidence>
<dbReference type="SMART" id="SM00829">
    <property type="entry name" value="PKS_ER"/>
    <property type="match status" value="1"/>
</dbReference>
<dbReference type="SUPFAM" id="SSF50129">
    <property type="entry name" value="GroES-like"/>
    <property type="match status" value="1"/>
</dbReference>
<keyword evidence="2" id="KW-0560">Oxidoreductase</keyword>
<dbReference type="Proteomes" id="UP000032633">
    <property type="component" value="Chromosome"/>
</dbReference>
<sequence length="331" mass="36735">MKAIFFDKIGSPSDDFDVLQMRDIPMPEIRENEVLIKVVSASISPTDFIFMQGLYPEPHVPVFPQIAGSHGAGVITKVGEGVSLKPGTFVGFNYHNCWAEYVAVPVEWLFPLPTDYPIEKATQFFNLISAWDLFHNAKVEPGQWLAQTAGNSTVATLVSQLAKRKGVNVISIVRQAQDHLNLKDLGASEVIELSKLSKPVSERIMEITQNKGVAGVIDCVGGPVTSELIRSLSLGGQVILYGGLSSEKFELHNFDLLFKVAEIKTYAYRYLFTPPEEEDITLLQEIAEVSSEFYSPVGGVHALEDFKTAIYESLHHPERGKRFFKISSLED</sequence>
<dbReference type="HOGENOM" id="CLU_026673_11_0_9"/>
<keyword evidence="5" id="KW-1185">Reference proteome</keyword>
<keyword evidence="1" id="KW-0521">NADP</keyword>
<dbReference type="InterPro" id="IPR011032">
    <property type="entry name" value="GroES-like_sf"/>
</dbReference>
<dbReference type="PATRIC" id="fig|1126833.4.peg.1174"/>
<evidence type="ECO:0000313" key="4">
    <source>
        <dbReference type="EMBL" id="AJY74120.1"/>
    </source>
</evidence>
<dbReference type="RefSeq" id="WP_045669556.1">
    <property type="nucleotide sequence ID" value="NZ_CP011058.1"/>
</dbReference>
<dbReference type="KEGG" id="pbj:VN24_05305"/>
<dbReference type="AlphaFoldDB" id="A0A0D5NG84"/>
<evidence type="ECO:0000256" key="1">
    <source>
        <dbReference type="ARBA" id="ARBA00022857"/>
    </source>
</evidence>
<dbReference type="InterPro" id="IPR013149">
    <property type="entry name" value="ADH-like_C"/>
</dbReference>